<dbReference type="PANTHER" id="PTHR47064">
    <property type="entry name" value="PUTATIVE (AFU_ORTHOLOGUE AFUA_1G08990)-RELATED"/>
    <property type="match status" value="1"/>
</dbReference>
<sequence length="385" mass="42747">MYSFLNPLPRFMNGTVAKWAYVSLSAIATLPGHFNRSALDAPWADPDVSDTGLSRTLSFLNKTDFVAYDQKFFDIIGPDATVEHVQKLAYQSHEAPCYIKDTNQVFFVEWGPPGGDNGTHSWQYLLDVETNKLNKITTDPPLYNAHGCVVYNHSLHVVTDGHDDEQSGQLVKIDPHTLKQETLINNFLVQPFAGFNDLEIDPRGNFYLTDSKSGWGREIVDFMPPTNPTVYFVERDTFRIKPVHITDGNANGVAMSPGGQTLYIPDTGLSQFRPSAKTPYGKRALSAFDISKSGSVISNKRLLSDPVSYFYDGVRVSRNGWIFCGAGDGIDVIDPDTGFTLGTIRVGGGENLAVSVTFGKNELWVVGRGGVWHVKNIRDRLDRDW</sequence>
<dbReference type="InterPro" id="IPR011042">
    <property type="entry name" value="6-blade_b-propeller_TolB-like"/>
</dbReference>
<dbReference type="OrthoDB" id="423498at2759"/>
<dbReference type="SUPFAM" id="SSF63829">
    <property type="entry name" value="Calcium-dependent phosphotriesterase"/>
    <property type="match status" value="1"/>
</dbReference>
<name>A0A1L9TQZ6_9EURO</name>
<dbReference type="EMBL" id="KV878583">
    <property type="protein sequence ID" value="OJJ61723.1"/>
    <property type="molecule type" value="Genomic_DNA"/>
</dbReference>
<dbReference type="VEuPathDB" id="FungiDB:ASPSYDRAFT_144049"/>
<dbReference type="AlphaFoldDB" id="A0A1L9TQZ6"/>
<feature type="domain" description="SMP-30/Gluconolactonase/LRE-like region" evidence="1">
    <location>
        <begin position="170"/>
        <end position="363"/>
    </location>
</feature>
<gene>
    <name evidence="2" type="ORF">ASPSYDRAFT_144049</name>
</gene>
<evidence type="ECO:0000313" key="2">
    <source>
        <dbReference type="EMBL" id="OJJ61723.1"/>
    </source>
</evidence>
<organism evidence="2 3">
    <name type="scientific">Aspergillus sydowii CBS 593.65</name>
    <dbReference type="NCBI Taxonomy" id="1036612"/>
    <lineage>
        <taxon>Eukaryota</taxon>
        <taxon>Fungi</taxon>
        <taxon>Dikarya</taxon>
        <taxon>Ascomycota</taxon>
        <taxon>Pezizomycotina</taxon>
        <taxon>Eurotiomycetes</taxon>
        <taxon>Eurotiomycetidae</taxon>
        <taxon>Eurotiales</taxon>
        <taxon>Aspergillaceae</taxon>
        <taxon>Aspergillus</taxon>
        <taxon>Aspergillus subgen. Nidulantes</taxon>
    </lineage>
</organism>
<evidence type="ECO:0000313" key="3">
    <source>
        <dbReference type="Proteomes" id="UP000184356"/>
    </source>
</evidence>
<accession>A0A1L9TQZ6</accession>
<dbReference type="GeneID" id="63757469"/>
<dbReference type="RefSeq" id="XP_040705529.1">
    <property type="nucleotide sequence ID" value="XM_040841396.1"/>
</dbReference>
<dbReference type="PANTHER" id="PTHR47064:SF2">
    <property type="entry name" value="SMP-30_GLUCONOLACTONASE_LRE-LIKE REGION DOMAIN-CONTAINING PROTEIN-RELATED"/>
    <property type="match status" value="1"/>
</dbReference>
<reference evidence="3" key="1">
    <citation type="journal article" date="2017" name="Genome Biol.">
        <title>Comparative genomics reveals high biological diversity and specific adaptations in the industrially and medically important fungal genus Aspergillus.</title>
        <authorList>
            <person name="de Vries R.P."/>
            <person name="Riley R."/>
            <person name="Wiebenga A."/>
            <person name="Aguilar-Osorio G."/>
            <person name="Amillis S."/>
            <person name="Uchima C.A."/>
            <person name="Anderluh G."/>
            <person name="Asadollahi M."/>
            <person name="Askin M."/>
            <person name="Barry K."/>
            <person name="Battaglia E."/>
            <person name="Bayram O."/>
            <person name="Benocci T."/>
            <person name="Braus-Stromeyer S.A."/>
            <person name="Caldana C."/>
            <person name="Canovas D."/>
            <person name="Cerqueira G.C."/>
            <person name="Chen F."/>
            <person name="Chen W."/>
            <person name="Choi C."/>
            <person name="Clum A."/>
            <person name="Dos Santos R.A."/>
            <person name="Damasio A.R."/>
            <person name="Diallinas G."/>
            <person name="Emri T."/>
            <person name="Fekete E."/>
            <person name="Flipphi M."/>
            <person name="Freyberg S."/>
            <person name="Gallo A."/>
            <person name="Gournas C."/>
            <person name="Habgood R."/>
            <person name="Hainaut M."/>
            <person name="Harispe M.L."/>
            <person name="Henrissat B."/>
            <person name="Hilden K.S."/>
            <person name="Hope R."/>
            <person name="Hossain A."/>
            <person name="Karabika E."/>
            <person name="Karaffa L."/>
            <person name="Karanyi Z."/>
            <person name="Krasevec N."/>
            <person name="Kuo A."/>
            <person name="Kusch H."/>
            <person name="LaButti K."/>
            <person name="Lagendijk E.L."/>
            <person name="Lapidus A."/>
            <person name="Levasseur A."/>
            <person name="Lindquist E."/>
            <person name="Lipzen A."/>
            <person name="Logrieco A.F."/>
            <person name="MacCabe A."/>
            <person name="Maekelae M.R."/>
            <person name="Malavazi I."/>
            <person name="Melin P."/>
            <person name="Meyer V."/>
            <person name="Mielnichuk N."/>
            <person name="Miskei M."/>
            <person name="Molnar A.P."/>
            <person name="Mule G."/>
            <person name="Ngan C.Y."/>
            <person name="Orejas M."/>
            <person name="Orosz E."/>
            <person name="Ouedraogo J.P."/>
            <person name="Overkamp K.M."/>
            <person name="Park H.-S."/>
            <person name="Perrone G."/>
            <person name="Piumi F."/>
            <person name="Punt P.J."/>
            <person name="Ram A.F."/>
            <person name="Ramon A."/>
            <person name="Rauscher S."/>
            <person name="Record E."/>
            <person name="Riano-Pachon D.M."/>
            <person name="Robert V."/>
            <person name="Roehrig J."/>
            <person name="Ruller R."/>
            <person name="Salamov A."/>
            <person name="Salih N.S."/>
            <person name="Samson R.A."/>
            <person name="Sandor E."/>
            <person name="Sanguinetti M."/>
            <person name="Schuetze T."/>
            <person name="Sepcic K."/>
            <person name="Shelest E."/>
            <person name="Sherlock G."/>
            <person name="Sophianopoulou V."/>
            <person name="Squina F.M."/>
            <person name="Sun H."/>
            <person name="Susca A."/>
            <person name="Todd R.B."/>
            <person name="Tsang A."/>
            <person name="Unkles S.E."/>
            <person name="van de Wiele N."/>
            <person name="van Rossen-Uffink D."/>
            <person name="Oliveira J.V."/>
            <person name="Vesth T.C."/>
            <person name="Visser J."/>
            <person name="Yu J.-H."/>
            <person name="Zhou M."/>
            <person name="Andersen M.R."/>
            <person name="Archer D.B."/>
            <person name="Baker S.E."/>
            <person name="Benoit I."/>
            <person name="Brakhage A.A."/>
            <person name="Braus G.H."/>
            <person name="Fischer R."/>
            <person name="Frisvad J.C."/>
            <person name="Goldman G.H."/>
            <person name="Houbraken J."/>
            <person name="Oakley B."/>
            <person name="Pocsi I."/>
            <person name="Scazzocchio C."/>
            <person name="Seiboth B."/>
            <person name="vanKuyk P.A."/>
            <person name="Wortman J."/>
            <person name="Dyer P.S."/>
            <person name="Grigoriev I.V."/>
        </authorList>
    </citation>
    <scope>NUCLEOTIDE SEQUENCE [LARGE SCALE GENOMIC DNA]</scope>
    <source>
        <strain evidence="3">CBS 593.65</strain>
    </source>
</reference>
<dbReference type="Proteomes" id="UP000184356">
    <property type="component" value="Unassembled WGS sequence"/>
</dbReference>
<dbReference type="Pfam" id="PF08450">
    <property type="entry name" value="SGL"/>
    <property type="match status" value="1"/>
</dbReference>
<dbReference type="STRING" id="1036612.A0A1L9TQZ6"/>
<evidence type="ECO:0000259" key="1">
    <source>
        <dbReference type="Pfam" id="PF08450"/>
    </source>
</evidence>
<keyword evidence="3" id="KW-1185">Reference proteome</keyword>
<dbReference type="Gene3D" id="2.120.10.30">
    <property type="entry name" value="TolB, C-terminal domain"/>
    <property type="match status" value="1"/>
</dbReference>
<proteinExistence type="predicted"/>
<dbReference type="InterPro" id="IPR013658">
    <property type="entry name" value="SGL"/>
</dbReference>
<protein>
    <recommendedName>
        <fullName evidence="1">SMP-30/Gluconolactonase/LRE-like region domain-containing protein</fullName>
    </recommendedName>
</protein>
<dbReference type="InterPro" id="IPR052988">
    <property type="entry name" value="Oryzine_lactonohydrolase"/>
</dbReference>